<comment type="caution">
    <text evidence="1">The sequence shown here is derived from an EMBL/GenBank/DDBJ whole genome shotgun (WGS) entry which is preliminary data.</text>
</comment>
<evidence type="ECO:0000313" key="1">
    <source>
        <dbReference type="EMBL" id="OKL58873.1"/>
    </source>
</evidence>
<dbReference type="Proteomes" id="UP000214365">
    <property type="component" value="Unassembled WGS sequence"/>
</dbReference>
<accession>A0A225AHV7</accession>
<sequence>MQLSRHPQLVQSKPVALSSPKRQWNLFLSPNHYHLRNASHVTSDLYSPSSMPWAYQGEDATRKAPNMISTFLKPSWAYGQNSSNIPICIAAEMPHQKNLAQRDLLLQARNIIQSEDLMMSHKPKMIANQGGFSLFRMMNDMERRLGIQEEKLNIQSEILNTQAEKLDIQKEKLGVQKETLDHQQEMLTRMERIEILGRIAGLVHVSTESKRFNAAQQERNASVHGANIKLDLEALDWMRNNNEEERRPAAIEGFEKIYDLPIGQGYSLDRTAPKDIIEAVNKRSDLNNLHCYLNSRHHKQEIENMKEVCTAIIDLWGRHADLEHDEIRVNLSELQRLHGLWRSGEDERLRIFWEEEKKAMGLE</sequence>
<evidence type="ECO:0000313" key="2">
    <source>
        <dbReference type="Proteomes" id="UP000214365"/>
    </source>
</evidence>
<proteinExistence type="predicted"/>
<organism evidence="1 2">
    <name type="scientific">Talaromyces atroroseus</name>
    <dbReference type="NCBI Taxonomy" id="1441469"/>
    <lineage>
        <taxon>Eukaryota</taxon>
        <taxon>Fungi</taxon>
        <taxon>Dikarya</taxon>
        <taxon>Ascomycota</taxon>
        <taxon>Pezizomycotina</taxon>
        <taxon>Eurotiomycetes</taxon>
        <taxon>Eurotiomycetidae</taxon>
        <taxon>Eurotiales</taxon>
        <taxon>Trichocomaceae</taxon>
        <taxon>Talaromyces</taxon>
        <taxon>Talaromyces sect. Trachyspermi</taxon>
    </lineage>
</organism>
<name>A0A225AHV7_TALAT</name>
<dbReference type="RefSeq" id="XP_020118994.1">
    <property type="nucleotide sequence ID" value="XM_020267855.1"/>
</dbReference>
<dbReference type="EMBL" id="LFMY01000008">
    <property type="protein sequence ID" value="OKL58873.1"/>
    <property type="molecule type" value="Genomic_DNA"/>
</dbReference>
<protein>
    <submittedName>
        <fullName evidence="1">Uncharacterized protein</fullName>
    </submittedName>
</protein>
<keyword evidence="2" id="KW-1185">Reference proteome</keyword>
<dbReference type="GeneID" id="31005326"/>
<reference evidence="1 2" key="1">
    <citation type="submission" date="2015-06" db="EMBL/GenBank/DDBJ databases">
        <title>Talaromyces atroroseus IBT 11181 draft genome.</title>
        <authorList>
            <person name="Rasmussen K.B."/>
            <person name="Rasmussen S."/>
            <person name="Petersen B."/>
            <person name="Sicheritz-Ponten T."/>
            <person name="Mortensen U.H."/>
            <person name="Thrane U."/>
        </authorList>
    </citation>
    <scope>NUCLEOTIDE SEQUENCE [LARGE SCALE GENOMIC DNA]</scope>
    <source>
        <strain evidence="1 2">IBT 11181</strain>
    </source>
</reference>
<dbReference type="OrthoDB" id="4223515at2759"/>
<dbReference type="AlphaFoldDB" id="A0A225AHV7"/>
<gene>
    <name evidence="1" type="ORF">UA08_05570</name>
</gene>